<organism evidence="1 2">
    <name type="scientific">Artemisia annua</name>
    <name type="common">Sweet wormwood</name>
    <dbReference type="NCBI Taxonomy" id="35608"/>
    <lineage>
        <taxon>Eukaryota</taxon>
        <taxon>Viridiplantae</taxon>
        <taxon>Streptophyta</taxon>
        <taxon>Embryophyta</taxon>
        <taxon>Tracheophyta</taxon>
        <taxon>Spermatophyta</taxon>
        <taxon>Magnoliopsida</taxon>
        <taxon>eudicotyledons</taxon>
        <taxon>Gunneridae</taxon>
        <taxon>Pentapetalae</taxon>
        <taxon>asterids</taxon>
        <taxon>campanulids</taxon>
        <taxon>Asterales</taxon>
        <taxon>Asteraceae</taxon>
        <taxon>Asteroideae</taxon>
        <taxon>Anthemideae</taxon>
        <taxon>Artemisiinae</taxon>
        <taxon>Artemisia</taxon>
    </lineage>
</organism>
<protein>
    <submittedName>
        <fullName evidence="1">Cytochrome P450</fullName>
    </submittedName>
</protein>
<keyword evidence="2" id="KW-1185">Reference proteome</keyword>
<accession>A0A2U1PDP8</accession>
<reference evidence="1 2" key="1">
    <citation type="journal article" date="2018" name="Mol. Plant">
        <title>The genome of Artemisia annua provides insight into the evolution of Asteraceae family and artemisinin biosynthesis.</title>
        <authorList>
            <person name="Shen Q."/>
            <person name="Zhang L."/>
            <person name="Liao Z."/>
            <person name="Wang S."/>
            <person name="Yan T."/>
            <person name="Shi P."/>
            <person name="Liu M."/>
            <person name="Fu X."/>
            <person name="Pan Q."/>
            <person name="Wang Y."/>
            <person name="Lv Z."/>
            <person name="Lu X."/>
            <person name="Zhang F."/>
            <person name="Jiang W."/>
            <person name="Ma Y."/>
            <person name="Chen M."/>
            <person name="Hao X."/>
            <person name="Li L."/>
            <person name="Tang Y."/>
            <person name="Lv G."/>
            <person name="Zhou Y."/>
            <person name="Sun X."/>
            <person name="Brodelius P.E."/>
            <person name="Rose J.K.C."/>
            <person name="Tang K."/>
        </authorList>
    </citation>
    <scope>NUCLEOTIDE SEQUENCE [LARGE SCALE GENOMIC DNA]</scope>
    <source>
        <strain evidence="2">cv. Huhao1</strain>
        <tissue evidence="1">Leaf</tissue>
    </source>
</reference>
<evidence type="ECO:0000313" key="1">
    <source>
        <dbReference type="EMBL" id="PWA83895.1"/>
    </source>
</evidence>
<proteinExistence type="predicted"/>
<dbReference type="AlphaFoldDB" id="A0A2U1PDP8"/>
<dbReference type="STRING" id="35608.A0A2U1PDP8"/>
<dbReference type="OrthoDB" id="1663757at2759"/>
<comment type="caution">
    <text evidence="1">The sequence shown here is derived from an EMBL/GenBank/DDBJ whole genome shotgun (WGS) entry which is preliminary data.</text>
</comment>
<gene>
    <name evidence="1" type="ORF">CTI12_AA163320</name>
</gene>
<dbReference type="Proteomes" id="UP000245207">
    <property type="component" value="Unassembled WGS sequence"/>
</dbReference>
<sequence length="51" mass="5690">MRIIFCFDWKAGKDGILANVDMDEGPGLTLPRANPLIFVPIARLDPLPSYM</sequence>
<name>A0A2U1PDP8_ARTAN</name>
<evidence type="ECO:0000313" key="2">
    <source>
        <dbReference type="Proteomes" id="UP000245207"/>
    </source>
</evidence>
<dbReference type="EMBL" id="PKPP01001291">
    <property type="protein sequence ID" value="PWA83895.1"/>
    <property type="molecule type" value="Genomic_DNA"/>
</dbReference>